<evidence type="ECO:0000259" key="1">
    <source>
        <dbReference type="PROSITE" id="PS50883"/>
    </source>
</evidence>
<proteinExistence type="predicted"/>
<evidence type="ECO:0000313" key="3">
    <source>
        <dbReference type="Proteomes" id="UP000026249"/>
    </source>
</evidence>
<dbReference type="GO" id="GO:0071111">
    <property type="term" value="F:cyclic-guanylate-specific phosphodiesterase activity"/>
    <property type="evidence" value="ECO:0007669"/>
    <property type="project" value="InterPro"/>
</dbReference>
<dbReference type="PANTHER" id="PTHR33121">
    <property type="entry name" value="CYCLIC DI-GMP PHOSPHODIESTERASE PDEF"/>
    <property type="match status" value="1"/>
</dbReference>
<dbReference type="InterPro" id="IPR001633">
    <property type="entry name" value="EAL_dom"/>
</dbReference>
<dbReference type="Proteomes" id="UP000026249">
    <property type="component" value="Unassembled WGS sequence"/>
</dbReference>
<protein>
    <submittedName>
        <fullName evidence="2">Diguanylate phosphodiesterase</fullName>
    </submittedName>
</protein>
<accession>A0A037ZMQ2</accession>
<dbReference type="SMART" id="SM00052">
    <property type="entry name" value="EAL"/>
    <property type="match status" value="1"/>
</dbReference>
<evidence type="ECO:0000313" key="2">
    <source>
        <dbReference type="EMBL" id="KAJ56106.1"/>
    </source>
</evidence>
<dbReference type="SUPFAM" id="SSF141868">
    <property type="entry name" value="EAL domain-like"/>
    <property type="match status" value="1"/>
</dbReference>
<name>A0A037ZMQ2_9RHOB</name>
<dbReference type="Pfam" id="PF00563">
    <property type="entry name" value="EAL"/>
    <property type="match status" value="1"/>
</dbReference>
<sequence>MPGFVDPTEPAIAGVDDSPFSAAQDQRAGSAVDLVREALSDSRVALAFQPVMRAGDDSRPAFYEGLIRIFDDAGRVIPARDFIQQVEMQELGRQIDCVALKLGLKALRDAPDIRIAVNMSARSIGYPQWNSILNRGLDRDSTLAERLILEITESSAMMMPELVTVFMRELQHRGISFALDDFGAGYTSFRYLRDFYFDILKIDGQFIRNVASDTDNQVLTQALISIGRHFDMFTVAESVETVEDAAFLASVGIDCMQGYHFGAPTVHPPWEEDSGKKRRA</sequence>
<dbReference type="InterPro" id="IPR035919">
    <property type="entry name" value="EAL_sf"/>
</dbReference>
<gene>
    <name evidence="2" type="ORF">ACMU_10135</name>
</gene>
<comment type="caution">
    <text evidence="2">The sequence shown here is derived from an EMBL/GenBank/DDBJ whole genome shotgun (WGS) entry which is preliminary data.</text>
</comment>
<dbReference type="AlphaFoldDB" id="A0A037ZMQ2"/>
<dbReference type="CDD" id="cd01948">
    <property type="entry name" value="EAL"/>
    <property type="match status" value="1"/>
</dbReference>
<dbReference type="PANTHER" id="PTHR33121:SF79">
    <property type="entry name" value="CYCLIC DI-GMP PHOSPHODIESTERASE PDED-RELATED"/>
    <property type="match status" value="1"/>
</dbReference>
<dbReference type="EMBL" id="JFKE01000003">
    <property type="protein sequence ID" value="KAJ56106.1"/>
    <property type="molecule type" value="Genomic_DNA"/>
</dbReference>
<keyword evidence="3" id="KW-1185">Reference proteome</keyword>
<dbReference type="Gene3D" id="3.20.20.450">
    <property type="entry name" value="EAL domain"/>
    <property type="match status" value="1"/>
</dbReference>
<dbReference type="PROSITE" id="PS50883">
    <property type="entry name" value="EAL"/>
    <property type="match status" value="1"/>
</dbReference>
<feature type="domain" description="EAL" evidence="1">
    <location>
        <begin position="28"/>
        <end position="278"/>
    </location>
</feature>
<dbReference type="OrthoDB" id="23692at2"/>
<reference evidence="2 3" key="1">
    <citation type="submission" date="2014-03" db="EMBL/GenBank/DDBJ databases">
        <title>Draft Genome Sequence of Actibacterium mucosum KCTC 23349, a Marine Alphaproteobacterium with Complex Ionic Requirements Isolated from Mediterranean Seawater at Malvarrosa Beach, Valencia, Spain.</title>
        <authorList>
            <person name="Arahal D.R."/>
            <person name="Shao Z."/>
            <person name="Lai Q."/>
            <person name="Pujalte M.J."/>
        </authorList>
    </citation>
    <scope>NUCLEOTIDE SEQUENCE [LARGE SCALE GENOMIC DNA]</scope>
    <source>
        <strain evidence="2 3">KCTC 23349</strain>
    </source>
</reference>
<dbReference type="RefSeq" id="WP_051588180.1">
    <property type="nucleotide sequence ID" value="NZ_JFKE01000003.1"/>
</dbReference>
<dbReference type="InterPro" id="IPR050706">
    <property type="entry name" value="Cyclic-di-GMP_PDE-like"/>
</dbReference>
<dbReference type="STRING" id="1454373.ACMU_10135"/>
<organism evidence="2 3">
    <name type="scientific">Actibacterium mucosum KCTC 23349</name>
    <dbReference type="NCBI Taxonomy" id="1454373"/>
    <lineage>
        <taxon>Bacteria</taxon>
        <taxon>Pseudomonadati</taxon>
        <taxon>Pseudomonadota</taxon>
        <taxon>Alphaproteobacteria</taxon>
        <taxon>Rhodobacterales</taxon>
        <taxon>Roseobacteraceae</taxon>
        <taxon>Actibacterium</taxon>
    </lineage>
</organism>